<dbReference type="Gene3D" id="3.40.50.300">
    <property type="entry name" value="P-loop containing nucleotide triphosphate hydrolases"/>
    <property type="match status" value="1"/>
</dbReference>
<accession>A0A1W1BUC7</accession>
<dbReference type="AlphaFoldDB" id="A0A1W1BUC7"/>
<evidence type="ECO:0000256" key="1">
    <source>
        <dbReference type="ARBA" id="ARBA00022741"/>
    </source>
</evidence>
<dbReference type="Pfam" id="PF01121">
    <property type="entry name" value="CoaE"/>
    <property type="match status" value="1"/>
</dbReference>
<dbReference type="EMBL" id="FPHI01000015">
    <property type="protein sequence ID" value="SFV57200.1"/>
    <property type="molecule type" value="Genomic_DNA"/>
</dbReference>
<protein>
    <submittedName>
        <fullName evidence="3">Dephospho-CoA kinase</fullName>
        <ecNumber evidence="3">2.7.1.24</ecNumber>
    </submittedName>
</protein>
<keyword evidence="3" id="KW-0418">Kinase</keyword>
<dbReference type="SUPFAM" id="SSF52540">
    <property type="entry name" value="P-loop containing nucleoside triphosphate hydrolases"/>
    <property type="match status" value="1"/>
</dbReference>
<sequence length="197" mass="22791">MAFKYAVVLTGSIGTGKSSVAKILLQRGFSVIDADKIAHRVLDEQKETIVQMFGEHLLVAERVDRKALGAIVFADVKKRKKLEALLHPLIYEQIYNQAIDLDEKKYPYFIDIPLFFETKRYPIDKVLVIYAPQEKQLQRLMHRDAMPEEEAWQRITTQIDIEEKARNAGYVIDNSGTLSELEQETLHVLEEIQKDFQ</sequence>
<dbReference type="CDD" id="cd02022">
    <property type="entry name" value="DPCK"/>
    <property type="match status" value="1"/>
</dbReference>
<keyword evidence="2" id="KW-0067">ATP-binding</keyword>
<dbReference type="HAMAP" id="MF_00376">
    <property type="entry name" value="Dephospho_CoA_kinase"/>
    <property type="match status" value="1"/>
</dbReference>
<dbReference type="EC" id="2.7.1.24" evidence="3"/>
<dbReference type="InterPro" id="IPR001977">
    <property type="entry name" value="Depp_CoAkinase"/>
</dbReference>
<reference evidence="3" key="1">
    <citation type="submission" date="2016-10" db="EMBL/GenBank/DDBJ databases">
        <authorList>
            <person name="de Groot N.N."/>
        </authorList>
    </citation>
    <scope>NUCLEOTIDE SEQUENCE</scope>
</reference>
<dbReference type="GO" id="GO:0015937">
    <property type="term" value="P:coenzyme A biosynthetic process"/>
    <property type="evidence" value="ECO:0007669"/>
    <property type="project" value="InterPro"/>
</dbReference>
<dbReference type="InterPro" id="IPR027417">
    <property type="entry name" value="P-loop_NTPase"/>
</dbReference>
<evidence type="ECO:0000256" key="2">
    <source>
        <dbReference type="ARBA" id="ARBA00022840"/>
    </source>
</evidence>
<dbReference type="GO" id="GO:0005524">
    <property type="term" value="F:ATP binding"/>
    <property type="evidence" value="ECO:0007669"/>
    <property type="project" value="UniProtKB-KW"/>
</dbReference>
<gene>
    <name evidence="3" type="ORF">MNB_SV-3-1354</name>
</gene>
<evidence type="ECO:0000313" key="3">
    <source>
        <dbReference type="EMBL" id="SFV57200.1"/>
    </source>
</evidence>
<dbReference type="PROSITE" id="PS51219">
    <property type="entry name" value="DPCK"/>
    <property type="match status" value="1"/>
</dbReference>
<dbReference type="PANTHER" id="PTHR10695">
    <property type="entry name" value="DEPHOSPHO-COA KINASE-RELATED"/>
    <property type="match status" value="1"/>
</dbReference>
<dbReference type="PANTHER" id="PTHR10695:SF46">
    <property type="entry name" value="BIFUNCTIONAL COENZYME A SYNTHASE-RELATED"/>
    <property type="match status" value="1"/>
</dbReference>
<proteinExistence type="inferred from homology"/>
<dbReference type="NCBIfam" id="TIGR00152">
    <property type="entry name" value="dephospho-CoA kinase"/>
    <property type="match status" value="1"/>
</dbReference>
<dbReference type="GO" id="GO:0004140">
    <property type="term" value="F:dephospho-CoA kinase activity"/>
    <property type="evidence" value="ECO:0007669"/>
    <property type="project" value="UniProtKB-EC"/>
</dbReference>
<keyword evidence="3" id="KW-0808">Transferase</keyword>
<keyword evidence="1" id="KW-0547">Nucleotide-binding</keyword>
<organism evidence="3">
    <name type="scientific">hydrothermal vent metagenome</name>
    <dbReference type="NCBI Taxonomy" id="652676"/>
    <lineage>
        <taxon>unclassified sequences</taxon>
        <taxon>metagenomes</taxon>
        <taxon>ecological metagenomes</taxon>
    </lineage>
</organism>
<name>A0A1W1BUC7_9ZZZZ</name>